<protein>
    <submittedName>
        <fullName evidence="1">Leucine-rich repeat-containing g-protein coupled receptor 5 isoform x2: Leucine-rich repeat-containing G-protein-coupled receptor 5</fullName>
    </submittedName>
</protein>
<name>A0A6C2YJ72_9BACT</name>
<dbReference type="AlphaFoldDB" id="A0A6C2YJ72"/>
<gene>
    <name evidence="1" type="ORF">GMBLW1_25460</name>
</gene>
<dbReference type="InterPro" id="IPR051341">
    <property type="entry name" value="Zyg-11_UBL_adapter"/>
</dbReference>
<evidence type="ECO:0000313" key="1">
    <source>
        <dbReference type="EMBL" id="VIP01414.1"/>
    </source>
</evidence>
<dbReference type="KEGG" id="tim:GMBLW1_25460"/>
<organism evidence="1">
    <name type="scientific">Tuwongella immobilis</name>
    <dbReference type="NCBI Taxonomy" id="692036"/>
    <lineage>
        <taxon>Bacteria</taxon>
        <taxon>Pseudomonadati</taxon>
        <taxon>Planctomycetota</taxon>
        <taxon>Planctomycetia</taxon>
        <taxon>Gemmatales</taxon>
        <taxon>Gemmataceae</taxon>
        <taxon>Tuwongella</taxon>
    </lineage>
</organism>
<dbReference type="EMBL" id="LR586016">
    <property type="protein sequence ID" value="VIP01414.1"/>
    <property type="molecule type" value="Genomic_DNA"/>
</dbReference>
<dbReference type="PANTHER" id="PTHR12904">
    <property type="match status" value="1"/>
</dbReference>
<dbReference type="Gene3D" id="3.80.10.10">
    <property type="entry name" value="Ribonuclease Inhibitor"/>
    <property type="match status" value="2"/>
</dbReference>
<dbReference type="EMBL" id="LR593887">
    <property type="protein sequence ID" value="VTR98334.1"/>
    <property type="molecule type" value="Genomic_DNA"/>
</dbReference>
<keyword evidence="1" id="KW-0675">Receptor</keyword>
<keyword evidence="2" id="KW-1185">Reference proteome</keyword>
<dbReference type="RefSeq" id="WP_162656622.1">
    <property type="nucleotide sequence ID" value="NZ_LR593887.1"/>
</dbReference>
<proteinExistence type="predicted"/>
<accession>A0A6C2YJ72</accession>
<evidence type="ECO:0000313" key="2">
    <source>
        <dbReference type="Proteomes" id="UP000464378"/>
    </source>
</evidence>
<dbReference type="InterPro" id="IPR032675">
    <property type="entry name" value="LRR_dom_sf"/>
</dbReference>
<dbReference type="PANTHER" id="PTHR12904:SF23">
    <property type="entry name" value="PROTEIN ZER-1 HOMOLOG"/>
    <property type="match status" value="1"/>
</dbReference>
<sequence length="600" mass="68219">MRLPDDTIAALVRDPFDVAGWAIAADWLEEHDEPLRAEMIRAELALAPTSGAPNPEAVSLQRRYRRLARQLVMSRGANQLPRNSDPHFRFGYLHALHLRTIEPAFAAELFEWLATEPFLSRLIVEDMRINRPQVQCLKQISSLRHLIFWECDLQFPAHEWVDFATLITAEIFPLPDALPWQRAEDLRQHTFRITRADLRAAVAREWATPRLDPEDLPTRNLVIPPQAVPTMQNIDDEVFGPTQWQFLRELPDLDELTILMPDTPGEIVRYLDRLPRLQRLTIAGATLNHLGPIPKMSALHTLDLAFDELRDLTGLDAMTQLESLALRHGDVPETIIRTLQQFPNLRFFSLAGHRGPAWSVAAFRTLAELPNLRHLCLAEIPWLTNAHVEALADAPQLTHLSLFDSLFLNANLPDFSPFRHLQAVEIGTLPDEFEPIAPLLEASPGRIIGYYDLQLALPGPTTRTTIFPGFSLEIPAPLEWNATLGRLRANTHWSSYGETSDSRIPEFRCQEVRFPAEEQSPLAELLDTPWEYATEAVPGWQQQIWQSGQRISRVLWRAGSRGYLLTHLDSLVDESIQWHWNAAVRDMIASAQFSAPGDRS</sequence>
<dbReference type="SUPFAM" id="SSF52047">
    <property type="entry name" value="RNI-like"/>
    <property type="match status" value="1"/>
</dbReference>
<dbReference type="Proteomes" id="UP000464378">
    <property type="component" value="Chromosome"/>
</dbReference>
<reference evidence="1" key="1">
    <citation type="submission" date="2019-04" db="EMBL/GenBank/DDBJ databases">
        <authorList>
            <consortium name="Science for Life Laboratories"/>
        </authorList>
    </citation>
    <scope>NUCLEOTIDE SEQUENCE</scope>
    <source>
        <strain evidence="1">MBLW1</strain>
    </source>
</reference>
<dbReference type="InParanoid" id="A0A6C2YJ72"/>